<accession>A0A1V4HV26</accession>
<reference evidence="1 2" key="1">
    <citation type="submission" date="2017-02" db="EMBL/GenBank/DDBJ databases">
        <title>Genome sequence of the nitrite-oxidizing bacterium Nitrobacter vulgaris strain Ab1.</title>
        <authorList>
            <person name="Mellbye B.L."/>
            <person name="Davis E.W."/>
            <person name="Spieck E."/>
            <person name="Chang J.H."/>
            <person name="Bottomley P.J."/>
            <person name="Sayavedra-Soto L.A."/>
        </authorList>
    </citation>
    <scope>NUCLEOTIDE SEQUENCE [LARGE SCALE GENOMIC DNA]</scope>
    <source>
        <strain evidence="1 2">Ab1</strain>
    </source>
</reference>
<sequence length="79" mass="9023">MRNSDIVWNSEIVEDQTKLFLSKLQSFEKFSDHEVSFGVMCAVEDWLTTLQGVERSHAVECLHELAERIHSPSQSSEIG</sequence>
<dbReference type="Proteomes" id="UP000189940">
    <property type="component" value="Unassembled WGS sequence"/>
</dbReference>
<evidence type="ECO:0000313" key="2">
    <source>
        <dbReference type="Proteomes" id="UP000189940"/>
    </source>
</evidence>
<gene>
    <name evidence="1" type="ORF">B2M20_16320</name>
</gene>
<organism evidence="1 2">
    <name type="scientific">Nitrobacter vulgaris</name>
    <dbReference type="NCBI Taxonomy" id="29421"/>
    <lineage>
        <taxon>Bacteria</taxon>
        <taxon>Pseudomonadati</taxon>
        <taxon>Pseudomonadota</taxon>
        <taxon>Alphaproteobacteria</taxon>
        <taxon>Hyphomicrobiales</taxon>
        <taxon>Nitrobacteraceae</taxon>
        <taxon>Nitrobacter</taxon>
    </lineage>
</organism>
<proteinExistence type="predicted"/>
<comment type="caution">
    <text evidence="1">The sequence shown here is derived from an EMBL/GenBank/DDBJ whole genome shotgun (WGS) entry which is preliminary data.</text>
</comment>
<name>A0A1V4HV26_NITVU</name>
<protein>
    <submittedName>
        <fullName evidence="1">Uncharacterized protein</fullName>
    </submittedName>
</protein>
<dbReference type="EMBL" id="MWPQ01000055">
    <property type="protein sequence ID" value="OPH81729.1"/>
    <property type="molecule type" value="Genomic_DNA"/>
</dbReference>
<dbReference type="RefSeq" id="WP_079448080.1">
    <property type="nucleotide sequence ID" value="NZ_JAVDPZ010000012.1"/>
</dbReference>
<dbReference type="AlphaFoldDB" id="A0A1V4HV26"/>
<evidence type="ECO:0000313" key="1">
    <source>
        <dbReference type="EMBL" id="OPH81729.1"/>
    </source>
</evidence>
<keyword evidence="2" id="KW-1185">Reference proteome</keyword>